<reference evidence="1 2" key="1">
    <citation type="journal article" date="2019" name="PLoS ONE">
        <title>Comparative genome analysis indicates high evolutionary potential of pathogenicity genes in Colletotrichum tanaceti.</title>
        <authorList>
            <person name="Lelwala R.V."/>
            <person name="Korhonen P.K."/>
            <person name="Young N.D."/>
            <person name="Scott J.B."/>
            <person name="Ades P.A."/>
            <person name="Gasser R.B."/>
            <person name="Taylor P.W.J."/>
        </authorList>
    </citation>
    <scope>NUCLEOTIDE SEQUENCE [LARGE SCALE GENOMIC DNA]</scope>
    <source>
        <strain evidence="1">BRIP57314</strain>
    </source>
</reference>
<accession>A0A4U6X4R6</accession>
<protein>
    <submittedName>
        <fullName evidence="1">Uncharacterized protein</fullName>
    </submittedName>
</protein>
<dbReference type="EMBL" id="PJEX01000479">
    <property type="protein sequence ID" value="TKW49799.1"/>
    <property type="molecule type" value="Genomic_DNA"/>
</dbReference>
<proteinExistence type="predicted"/>
<sequence length="79" mass="8237">MPLQRICAGTGTCTGTGTTNQWPGPALSKATRLCSDDTGGDGLLSGPVLGSHCRVLRRRRMGREAASSGPLQVRLAEVE</sequence>
<evidence type="ECO:0000313" key="1">
    <source>
        <dbReference type="EMBL" id="TKW49799.1"/>
    </source>
</evidence>
<comment type="caution">
    <text evidence="1">The sequence shown here is derived from an EMBL/GenBank/DDBJ whole genome shotgun (WGS) entry which is preliminary data.</text>
</comment>
<name>A0A4U6X4R6_9PEZI</name>
<keyword evidence="2" id="KW-1185">Reference proteome</keyword>
<evidence type="ECO:0000313" key="2">
    <source>
        <dbReference type="Proteomes" id="UP000310108"/>
    </source>
</evidence>
<dbReference type="Proteomes" id="UP000310108">
    <property type="component" value="Unassembled WGS sequence"/>
</dbReference>
<dbReference type="AlphaFoldDB" id="A0A4U6X4R6"/>
<organism evidence="1 2">
    <name type="scientific">Colletotrichum tanaceti</name>
    <dbReference type="NCBI Taxonomy" id="1306861"/>
    <lineage>
        <taxon>Eukaryota</taxon>
        <taxon>Fungi</taxon>
        <taxon>Dikarya</taxon>
        <taxon>Ascomycota</taxon>
        <taxon>Pezizomycotina</taxon>
        <taxon>Sordariomycetes</taxon>
        <taxon>Hypocreomycetidae</taxon>
        <taxon>Glomerellales</taxon>
        <taxon>Glomerellaceae</taxon>
        <taxon>Colletotrichum</taxon>
        <taxon>Colletotrichum destructivum species complex</taxon>
    </lineage>
</organism>
<gene>
    <name evidence="1" type="ORF">CTA1_4962</name>
</gene>